<accession>A0ABS7HL78</accession>
<protein>
    <submittedName>
        <fullName evidence="3">DUF1648 domain-containing protein</fullName>
    </submittedName>
</protein>
<feature type="transmembrane region" description="Helical" evidence="1">
    <location>
        <begin position="62"/>
        <end position="83"/>
    </location>
</feature>
<keyword evidence="4" id="KW-1185">Reference proteome</keyword>
<dbReference type="Pfam" id="PF07853">
    <property type="entry name" value="DUF1648"/>
    <property type="match status" value="1"/>
</dbReference>
<feature type="transmembrane region" description="Helical" evidence="1">
    <location>
        <begin position="187"/>
        <end position="207"/>
    </location>
</feature>
<dbReference type="EMBL" id="JAEUAW010000004">
    <property type="protein sequence ID" value="MBW9093485.1"/>
    <property type="molecule type" value="Genomic_DNA"/>
</dbReference>
<organism evidence="3 4">
    <name type="scientific">Microbacterium jejuense</name>
    <dbReference type="NCBI Taxonomy" id="1263637"/>
    <lineage>
        <taxon>Bacteria</taxon>
        <taxon>Bacillati</taxon>
        <taxon>Actinomycetota</taxon>
        <taxon>Actinomycetes</taxon>
        <taxon>Micrococcales</taxon>
        <taxon>Microbacteriaceae</taxon>
        <taxon>Microbacterium</taxon>
    </lineage>
</organism>
<keyword evidence="1" id="KW-0472">Membrane</keyword>
<feature type="transmembrane region" description="Helical" evidence="1">
    <location>
        <begin position="130"/>
        <end position="150"/>
    </location>
</feature>
<sequence>MTRPDPAVRRFVLVAIWLPLAIVVVGVAVQMIALPHLPPTIAVHWNASGQADGFAPAWTQPLVTVLLGLGLPLLMALTSLGGLRRGDRGPTYRLMGASAAAVSALVTVALTATLAMQIGLDAASQAPTVWIPLVVSLVAAAIVGVGAWFLQPGTAAPDAATRPATPLALGPNERALWMRTTSMTTGAAVAVVAAVLLVAAGAVAAWVGGAEPVTAWLLTGVALVLLFFAATTLAFHVRVDDGGLAVDSVLGIPRFRVALADVQSAARVRVTPMGEFGGWGLRIAPHGRRFGIVLRTGEALEVTRRSGRRFVVTVDDAETGAALLEALAQRAAARP</sequence>
<feature type="transmembrane region" description="Helical" evidence="1">
    <location>
        <begin position="213"/>
        <end position="235"/>
    </location>
</feature>
<keyword evidence="1" id="KW-1133">Transmembrane helix</keyword>
<name>A0ABS7HL78_9MICO</name>
<feature type="transmembrane region" description="Helical" evidence="1">
    <location>
        <begin position="12"/>
        <end position="33"/>
    </location>
</feature>
<proteinExistence type="predicted"/>
<evidence type="ECO:0000313" key="4">
    <source>
        <dbReference type="Proteomes" id="UP001196843"/>
    </source>
</evidence>
<feature type="domain" description="DUF1648" evidence="2">
    <location>
        <begin position="22"/>
        <end position="62"/>
    </location>
</feature>
<feature type="transmembrane region" description="Helical" evidence="1">
    <location>
        <begin position="95"/>
        <end position="118"/>
    </location>
</feature>
<evidence type="ECO:0000313" key="3">
    <source>
        <dbReference type="EMBL" id="MBW9093485.1"/>
    </source>
</evidence>
<gene>
    <name evidence="3" type="ORF">JNB62_07310</name>
</gene>
<dbReference type="InterPro" id="IPR012867">
    <property type="entry name" value="DUF1648"/>
</dbReference>
<reference evidence="3 4" key="1">
    <citation type="journal article" date="2021" name="MBio">
        <title>Poor Competitiveness of Bradyrhizobium in Pigeon Pea Root Colonization in Indian Soils.</title>
        <authorList>
            <person name="Chalasani D."/>
            <person name="Basu A."/>
            <person name="Pullabhotla S.V.S.R.N."/>
            <person name="Jorrin B."/>
            <person name="Neal A.L."/>
            <person name="Poole P.S."/>
            <person name="Podile A.R."/>
            <person name="Tkacz A."/>
        </authorList>
    </citation>
    <scope>NUCLEOTIDE SEQUENCE [LARGE SCALE GENOMIC DNA]</scope>
    <source>
        <strain evidence="3 4">HU14</strain>
    </source>
</reference>
<keyword evidence="1" id="KW-0812">Transmembrane</keyword>
<comment type="caution">
    <text evidence="3">The sequence shown here is derived from an EMBL/GenBank/DDBJ whole genome shotgun (WGS) entry which is preliminary data.</text>
</comment>
<dbReference type="Proteomes" id="UP001196843">
    <property type="component" value="Unassembled WGS sequence"/>
</dbReference>
<evidence type="ECO:0000259" key="2">
    <source>
        <dbReference type="Pfam" id="PF07853"/>
    </source>
</evidence>
<evidence type="ECO:0000256" key="1">
    <source>
        <dbReference type="SAM" id="Phobius"/>
    </source>
</evidence>
<dbReference type="RefSeq" id="WP_220300200.1">
    <property type="nucleotide sequence ID" value="NZ_JAEUAW010000004.1"/>
</dbReference>